<dbReference type="RefSeq" id="XP_010506130.1">
    <property type="nucleotide sequence ID" value="XM_010507828.2"/>
</dbReference>
<gene>
    <name evidence="3" type="primary">LOC104782797</name>
</gene>
<feature type="region of interest" description="Disordered" evidence="1">
    <location>
        <begin position="190"/>
        <end position="218"/>
    </location>
</feature>
<feature type="compositionally biased region" description="Polar residues" evidence="1">
    <location>
        <begin position="47"/>
        <end position="59"/>
    </location>
</feature>
<accession>A0ABM0YUN8</accession>
<reference evidence="2" key="1">
    <citation type="journal article" date="2014" name="Nat. Commun.">
        <title>The emerging biofuel crop Camelina sativa retains a highly undifferentiated hexaploid genome structure.</title>
        <authorList>
            <person name="Kagale S."/>
            <person name="Koh C."/>
            <person name="Nixon J."/>
            <person name="Bollina V."/>
            <person name="Clarke W.E."/>
            <person name="Tuteja R."/>
            <person name="Spillane C."/>
            <person name="Robinson S.J."/>
            <person name="Links M.G."/>
            <person name="Clarke C."/>
            <person name="Higgins E.E."/>
            <person name="Huebert T."/>
            <person name="Sharpe A.G."/>
            <person name="Parkin I.A."/>
        </authorList>
    </citation>
    <scope>NUCLEOTIDE SEQUENCE [LARGE SCALE GENOMIC DNA]</scope>
    <source>
        <strain evidence="2">cv. DH55</strain>
    </source>
</reference>
<evidence type="ECO:0000313" key="2">
    <source>
        <dbReference type="Proteomes" id="UP000694864"/>
    </source>
</evidence>
<sequence length="236" mass="26360">MEKVGEDEEKTIEEANDSIDETRSDKEAEYIRGTTADQVDPVDSKEGSTGPSNSHTVSSIDPDFNESYTEDEEKVLAFFRRHSGLIPEVTERNNFPSMNKSEKMILQFQEDTPTETEQTSVVFHSLKDSSEISDIGAVNLNSQEVVEGKSSSASGEDIDDDSSSNSDLDSSLSKYYFDGSLPVSTYVEEFDTHQDESTVPKDENQMPLLRRKHPMQQPTSWKNCCGLLQLLRAANP</sequence>
<feature type="compositionally biased region" description="Acidic residues" evidence="1">
    <location>
        <begin position="1"/>
        <end position="19"/>
    </location>
</feature>
<feature type="region of interest" description="Disordered" evidence="1">
    <location>
        <begin position="1"/>
        <end position="67"/>
    </location>
</feature>
<feature type="region of interest" description="Disordered" evidence="1">
    <location>
        <begin position="140"/>
        <end position="171"/>
    </location>
</feature>
<evidence type="ECO:0000256" key="1">
    <source>
        <dbReference type="SAM" id="MobiDB-lite"/>
    </source>
</evidence>
<name>A0ABM0YUN8_CAMSA</name>
<proteinExistence type="predicted"/>
<keyword evidence="2" id="KW-1185">Reference proteome</keyword>
<dbReference type="GeneID" id="104782797"/>
<dbReference type="Proteomes" id="UP000694864">
    <property type="component" value="Chromosome 4"/>
</dbReference>
<evidence type="ECO:0000313" key="3">
    <source>
        <dbReference type="RefSeq" id="XP_010506130.1"/>
    </source>
</evidence>
<organism evidence="2 3">
    <name type="scientific">Camelina sativa</name>
    <name type="common">False flax</name>
    <name type="synonym">Myagrum sativum</name>
    <dbReference type="NCBI Taxonomy" id="90675"/>
    <lineage>
        <taxon>Eukaryota</taxon>
        <taxon>Viridiplantae</taxon>
        <taxon>Streptophyta</taxon>
        <taxon>Embryophyta</taxon>
        <taxon>Tracheophyta</taxon>
        <taxon>Spermatophyta</taxon>
        <taxon>Magnoliopsida</taxon>
        <taxon>eudicotyledons</taxon>
        <taxon>Gunneridae</taxon>
        <taxon>Pentapetalae</taxon>
        <taxon>rosids</taxon>
        <taxon>malvids</taxon>
        <taxon>Brassicales</taxon>
        <taxon>Brassicaceae</taxon>
        <taxon>Camelineae</taxon>
        <taxon>Camelina</taxon>
    </lineage>
</organism>
<feature type="compositionally biased region" description="Basic and acidic residues" evidence="1">
    <location>
        <begin position="190"/>
        <end position="204"/>
    </location>
</feature>
<feature type="compositionally biased region" description="Basic and acidic residues" evidence="1">
    <location>
        <begin position="20"/>
        <end position="30"/>
    </location>
</feature>
<reference evidence="3" key="2">
    <citation type="submission" date="2025-08" db="UniProtKB">
        <authorList>
            <consortium name="RefSeq"/>
        </authorList>
    </citation>
    <scope>IDENTIFICATION</scope>
    <source>
        <tissue evidence="3">Leaf</tissue>
    </source>
</reference>
<protein>
    <submittedName>
        <fullName evidence="3">Uncharacterized protein LOC104782797</fullName>
    </submittedName>
</protein>